<dbReference type="InterPro" id="IPR017853">
    <property type="entry name" value="GH"/>
</dbReference>
<dbReference type="PANTHER" id="PTHR31352:SF1">
    <property type="entry name" value="BETA-AMYLASE 3, CHLOROPLASTIC"/>
    <property type="match status" value="1"/>
</dbReference>
<proteinExistence type="inferred from homology"/>
<evidence type="ECO:0000256" key="2">
    <source>
        <dbReference type="ARBA" id="ARBA00023277"/>
    </source>
</evidence>
<feature type="active site" description="Proton acceptor" evidence="4">
    <location>
        <position position="434"/>
    </location>
</feature>
<comment type="catalytic activity">
    <reaction evidence="5">
        <text>Hydrolysis of (1-&gt;4)-alpha-D-glucosidic linkages in polysaccharides so as to remove successive maltose units from the non-reducing ends of the chains.</text>
        <dbReference type="EC" id="3.2.1.2"/>
    </reaction>
</comment>
<dbReference type="Pfam" id="PF01373">
    <property type="entry name" value="Glyco_hydro_14"/>
    <property type="match status" value="1"/>
</dbReference>
<accession>A0A061RBW3</accession>
<dbReference type="InterPro" id="IPR001554">
    <property type="entry name" value="Glyco_hydro_14"/>
</dbReference>
<keyword evidence="3 5" id="KW-0624">Polysaccharide degradation</keyword>
<dbReference type="PRINTS" id="PR00750">
    <property type="entry name" value="BETAAMYLASE"/>
</dbReference>
<dbReference type="GO" id="GO:0000272">
    <property type="term" value="P:polysaccharide catabolic process"/>
    <property type="evidence" value="ECO:0007669"/>
    <property type="project" value="UniProtKB-KW"/>
</dbReference>
<gene>
    <name evidence="6" type="ORF">TSPGSL018_4096</name>
</gene>
<evidence type="ECO:0000256" key="1">
    <source>
        <dbReference type="ARBA" id="ARBA00005652"/>
    </source>
</evidence>
<keyword evidence="5" id="KW-0326">Glycosidase</keyword>
<name>A0A061RBW3_9CHLO</name>
<sequence>MSESRFCRTNLGILRGAIPGQHAKRGVFSYRSIRVFELNRKTFRRDLRIKSQRNSANFFSREQEAQAADHPITSVYVNLSHGVFSVTGDLAYPQALPHGFAALKAAGVDGVAVPVAWGLVEADGPQQYDFGVYQQIAGMLRDAGLRMQPRLEFCIAEGIAGVPPWLLHIADSDPDIFFRDQYGNVLGDCLSIGVDNEEAVGGRSAIGIYGDLMEAFRECFSADLGSLITDVVVGAGPHGELRYPSYPRGRWHFPGVGEFQCYDRRMLESLSQAAREAGEPSWGRRGPQDAGHYCMWPRDTAFFADEGSWRSEYGDFFLRWYSEQLLQHGDLLLGAARRVFGQSAAVGLKLPVVHWWYHTPSHAAELTAGIYNSANNDGYKPIVDIAAGHRAFLQLSCAEMKNEDQRPEAKCGPEDIIQKVRGQAAAAGVPVGLENNFHRFDDRCFEQLRKATLDPSFANTKCLTYNAMGDELFKGYHWGKFSHFIHDLVACKEPPSAVQKAASPATAAANVHRTNSWFGFW</sequence>
<dbReference type="SUPFAM" id="SSF51445">
    <property type="entry name" value="(Trans)glycosidases"/>
    <property type="match status" value="1"/>
</dbReference>
<evidence type="ECO:0000313" key="6">
    <source>
        <dbReference type="EMBL" id="JAC70457.1"/>
    </source>
</evidence>
<dbReference type="GO" id="GO:0016161">
    <property type="term" value="F:beta-amylase activity"/>
    <property type="evidence" value="ECO:0007669"/>
    <property type="project" value="UniProtKB-EC"/>
</dbReference>
<dbReference type="PANTHER" id="PTHR31352">
    <property type="entry name" value="BETA-AMYLASE 1, CHLOROPLASTIC"/>
    <property type="match status" value="1"/>
</dbReference>
<dbReference type="Gene3D" id="3.20.20.80">
    <property type="entry name" value="Glycosidases"/>
    <property type="match status" value="1"/>
</dbReference>
<dbReference type="EMBL" id="GBEZ01015730">
    <property type="protein sequence ID" value="JAC70457.1"/>
    <property type="molecule type" value="Transcribed_RNA"/>
</dbReference>
<dbReference type="EC" id="3.2.1.2" evidence="5"/>
<evidence type="ECO:0000256" key="3">
    <source>
        <dbReference type="ARBA" id="ARBA00023326"/>
    </source>
</evidence>
<comment type="similarity">
    <text evidence="1 5">Belongs to the glycosyl hydrolase 14 family.</text>
</comment>
<organism evidence="6">
    <name type="scientific">Tetraselmis sp. GSL018</name>
    <dbReference type="NCBI Taxonomy" id="582737"/>
    <lineage>
        <taxon>Eukaryota</taxon>
        <taxon>Viridiplantae</taxon>
        <taxon>Chlorophyta</taxon>
        <taxon>core chlorophytes</taxon>
        <taxon>Chlorodendrophyceae</taxon>
        <taxon>Chlorodendrales</taxon>
        <taxon>Chlorodendraceae</taxon>
        <taxon>Tetraselmis</taxon>
    </lineage>
</organism>
<evidence type="ECO:0000256" key="5">
    <source>
        <dbReference type="RuleBase" id="RU000509"/>
    </source>
</evidence>
<evidence type="ECO:0000256" key="4">
    <source>
        <dbReference type="PIRSR" id="PIRSR601554-1"/>
    </source>
</evidence>
<reference evidence="6" key="1">
    <citation type="submission" date="2014-05" db="EMBL/GenBank/DDBJ databases">
        <title>The transcriptome of the halophilic microalga Tetraselmis sp. GSL018 isolated from the Great Salt Lake, Utah.</title>
        <authorList>
            <person name="Jinkerson R.E."/>
            <person name="D'Adamo S."/>
            <person name="Posewitz M.C."/>
        </authorList>
    </citation>
    <scope>NUCLEOTIDE SEQUENCE</scope>
    <source>
        <strain evidence="6">GSL018</strain>
    </source>
</reference>
<dbReference type="AlphaFoldDB" id="A0A061RBW3"/>
<keyword evidence="2 5" id="KW-0119">Carbohydrate metabolism</keyword>
<feature type="active site" description="Proton donor" evidence="4">
    <location>
        <position position="240"/>
    </location>
</feature>
<keyword evidence="5" id="KW-0378">Hydrolase</keyword>
<protein>
    <recommendedName>
        <fullName evidence="5">Beta-amylase</fullName>
        <ecNumber evidence="5">3.2.1.2</ecNumber>
    </recommendedName>
</protein>